<feature type="compositionally biased region" description="Polar residues" evidence="1">
    <location>
        <begin position="964"/>
        <end position="975"/>
    </location>
</feature>
<feature type="compositionally biased region" description="Polar residues" evidence="1">
    <location>
        <begin position="10"/>
        <end position="20"/>
    </location>
</feature>
<feature type="compositionally biased region" description="Polar residues" evidence="1">
    <location>
        <begin position="298"/>
        <end position="314"/>
    </location>
</feature>
<accession>A0A4Q4T5A5</accession>
<feature type="compositionally biased region" description="Basic and acidic residues" evidence="1">
    <location>
        <begin position="174"/>
        <end position="183"/>
    </location>
</feature>
<feature type="compositionally biased region" description="Polar residues" evidence="1">
    <location>
        <begin position="929"/>
        <end position="940"/>
    </location>
</feature>
<feature type="region of interest" description="Disordered" evidence="1">
    <location>
        <begin position="854"/>
        <end position="873"/>
    </location>
</feature>
<proteinExistence type="predicted"/>
<organism evidence="2 3">
    <name type="scientific">Monosporascus ibericus</name>
    <dbReference type="NCBI Taxonomy" id="155417"/>
    <lineage>
        <taxon>Eukaryota</taxon>
        <taxon>Fungi</taxon>
        <taxon>Dikarya</taxon>
        <taxon>Ascomycota</taxon>
        <taxon>Pezizomycotina</taxon>
        <taxon>Sordariomycetes</taxon>
        <taxon>Xylariomycetidae</taxon>
        <taxon>Xylariales</taxon>
        <taxon>Xylariales incertae sedis</taxon>
        <taxon>Monosporascus</taxon>
    </lineage>
</organism>
<feature type="region of interest" description="Disordered" evidence="1">
    <location>
        <begin position="891"/>
        <end position="977"/>
    </location>
</feature>
<dbReference type="AlphaFoldDB" id="A0A4Q4T5A5"/>
<feature type="compositionally biased region" description="Polar residues" evidence="1">
    <location>
        <begin position="346"/>
        <end position="370"/>
    </location>
</feature>
<feature type="compositionally biased region" description="Polar residues" evidence="1">
    <location>
        <begin position="39"/>
        <end position="69"/>
    </location>
</feature>
<evidence type="ECO:0000313" key="2">
    <source>
        <dbReference type="EMBL" id="RYO98810.1"/>
    </source>
</evidence>
<sequence>MQRVRDNAPAATSAQSTNSESAQPSSAPRARRASGHPPLSNQEQIMKAMSRSSTLPTLSISMPSSSAPNTPLRPSPSQEEPDTVKEERTKTVTFCDPNGDESDFSDQSSICHSPSWEGWSKKTARSKKSDLKQAQRKGEETSAKVPKRTGNRLSKPPPQAPLIPSGRSQSTSEPEIRHKHDATGADVALLGRQDKMAPDDNQKQSDDRPKNRRFLSGFKLQHGNGSAGKRLTENSPVGAQGNRPSQDKGSSMPQLKKSHTTGTGINTGFMSSWKSTADSSNRSHSSLERRPLSMRPPSASSNHGRSQSLLSLTLNKLRGPSYLYHDRQERASNSAIRPSSRDAEVTQLTAQPTGRPSSSGGPAPTITKSSFPRRFKHKSTISDTSLPLGRQPATQPLGLRDPTNGSGRPEAHQSSSYHAHVPSTPTSDRDSMAQGSQEDVQRAWELKDHKEKNDDSVVDHSDGRDRNARAEKDAAYERRYHGDSQANGRGQRAVSNPDNVEHDPASPRQDDDYESTHDRQPDSASRRPRRDDSRAAPRNTMSAVHPVFCERDGSPSEASRRTEAPPMLPTPSSIGRAVTSDQETSQGTSNASGLSEAAKPEAQNEGNMRIYSRSSRHKPSTDYFNFITEAYTPPSLELRSPLENLLHTLSRTTSYEEAERADAPQNRSSGREVLESEKPLASEVRMTSNRNYVDTPVNGHTPQDSPAIPARVPDNEVQSFERLGVSAKTAKAFSGSDAGSTSTKQSQQHETSHSTSERSSSSTCSDTPPSPSCETTPDSSRPHSQRSRPPSHLDLNRTGAVGSTQASEETPKQRIFPLSPRAGSSSSSRPASKEANPPDDHWSRSALPLDLEKHSSISLGGNDGLGSSPALVSTPTSISFADALKEEIAEELSSKNHSGDSLPPRAQSAVDLPSTRLLSPPKRQPRNAIKNTSKLSGTVTSAPCSPTPEPSEEPLRPALKKTRNSSPSSQDSQGLVSAGAAYLQEARKTVSGVSVPSSRVLRPQLPHKNTKGAVSQSRTEPMAKMLVECCSCHFFHDMPARVYECMAKPDSIVEDKTLGVSAAITTMVKCPWCAHGMTTLCCSGYAAVVYLKEKLHGK</sequence>
<feature type="compositionally biased region" description="Polar residues" evidence="1">
    <location>
        <begin position="484"/>
        <end position="498"/>
    </location>
</feature>
<protein>
    <submittedName>
        <fullName evidence="2">Uncharacterized protein</fullName>
    </submittedName>
</protein>
<reference evidence="2 3" key="1">
    <citation type="submission" date="2018-06" db="EMBL/GenBank/DDBJ databases">
        <title>Complete Genomes of Monosporascus.</title>
        <authorList>
            <person name="Robinson A.J."/>
            <person name="Natvig D.O."/>
        </authorList>
    </citation>
    <scope>NUCLEOTIDE SEQUENCE [LARGE SCALE GENOMIC DNA]</scope>
    <source>
        <strain evidence="2 3">CBS 110550</strain>
    </source>
</reference>
<evidence type="ECO:0000313" key="3">
    <source>
        <dbReference type="Proteomes" id="UP000293360"/>
    </source>
</evidence>
<keyword evidence="3" id="KW-1185">Reference proteome</keyword>
<feature type="compositionally biased region" description="Polar residues" evidence="1">
    <location>
        <begin position="685"/>
        <end position="704"/>
    </location>
</feature>
<dbReference type="STRING" id="155417.A0A4Q4T5A5"/>
<feature type="compositionally biased region" description="Low complexity" evidence="1">
    <location>
        <begin position="757"/>
        <end position="779"/>
    </location>
</feature>
<feature type="compositionally biased region" description="Basic and acidic residues" evidence="1">
    <location>
        <begin position="499"/>
        <end position="535"/>
    </location>
</feature>
<feature type="compositionally biased region" description="Low complexity" evidence="1">
    <location>
        <begin position="740"/>
        <end position="749"/>
    </location>
</feature>
<dbReference type="Proteomes" id="UP000293360">
    <property type="component" value="Unassembled WGS sequence"/>
</dbReference>
<feature type="compositionally biased region" description="Polar residues" evidence="1">
    <location>
        <begin position="579"/>
        <end position="593"/>
    </location>
</feature>
<feature type="region of interest" description="Disordered" evidence="1">
    <location>
        <begin position="650"/>
        <end position="848"/>
    </location>
</feature>
<feature type="compositionally biased region" description="Basic and acidic residues" evidence="1">
    <location>
        <begin position="127"/>
        <end position="142"/>
    </location>
</feature>
<dbReference type="OrthoDB" id="5386674at2759"/>
<name>A0A4Q4T5A5_9PEZI</name>
<feature type="compositionally biased region" description="Polar residues" evidence="1">
    <location>
        <begin position="260"/>
        <end position="284"/>
    </location>
</feature>
<evidence type="ECO:0000256" key="1">
    <source>
        <dbReference type="SAM" id="MobiDB-lite"/>
    </source>
</evidence>
<feature type="region of interest" description="Disordered" evidence="1">
    <location>
        <begin position="993"/>
        <end position="1017"/>
    </location>
</feature>
<dbReference type="EMBL" id="QJNU01000446">
    <property type="protein sequence ID" value="RYO98810.1"/>
    <property type="molecule type" value="Genomic_DNA"/>
</dbReference>
<feature type="compositionally biased region" description="Low complexity" evidence="1">
    <location>
        <begin position="819"/>
        <end position="830"/>
    </location>
</feature>
<comment type="caution">
    <text evidence="2">The sequence shown here is derived from an EMBL/GenBank/DDBJ whole genome shotgun (WGS) entry which is preliminary data.</text>
</comment>
<feature type="compositionally biased region" description="Basic and acidic residues" evidence="1">
    <location>
        <begin position="669"/>
        <end position="680"/>
    </location>
</feature>
<feature type="compositionally biased region" description="Basic and acidic residues" evidence="1">
    <location>
        <begin position="439"/>
        <end position="482"/>
    </location>
</feature>
<feature type="compositionally biased region" description="Polar residues" evidence="1">
    <location>
        <begin position="233"/>
        <end position="253"/>
    </location>
</feature>
<feature type="compositionally biased region" description="Basic and acidic residues" evidence="1">
    <location>
        <begin position="548"/>
        <end position="563"/>
    </location>
</feature>
<gene>
    <name evidence="2" type="ORF">DL764_006973</name>
</gene>
<feature type="region of interest" description="Disordered" evidence="1">
    <location>
        <begin position="1"/>
        <end position="619"/>
    </location>
</feature>
<feature type="compositionally biased region" description="Basic and acidic residues" evidence="1">
    <location>
        <begin position="192"/>
        <end position="209"/>
    </location>
</feature>